<evidence type="ECO:0000256" key="2">
    <source>
        <dbReference type="ARBA" id="ARBA00022448"/>
    </source>
</evidence>
<dbReference type="CDD" id="cd06261">
    <property type="entry name" value="TM_PBP2"/>
    <property type="match status" value="1"/>
</dbReference>
<sequence>MKQLKKRMGYFVFLIPSLILFTFCVIYPFFSGIHLAFTDWDGIARSYDYVGIDNFIRLFSDKKVVAPIQNTVIYGVAVTAINNVLALSLAIILSKKLKGKAFFKTSFFIPLAISAVLASFVWKYIDSNMFSMVLGKSLLGSRRTVLTGIIIISLWNNLGSNVMIYMAGLTGIPKDYMEAAMIDGANSRKRFWNVTVPMLMPSFTICITLTLTSSLREFGTVLAATGGGPAGSSETVAILIYNYMFKYSRAGYAQAVSLVFMAFLVIIGLALTKFFRSKEIEA</sequence>
<feature type="domain" description="ABC transmembrane type-1" evidence="8">
    <location>
        <begin position="68"/>
        <end position="271"/>
    </location>
</feature>
<feature type="transmembrane region" description="Helical" evidence="7">
    <location>
        <begin position="72"/>
        <end position="93"/>
    </location>
</feature>
<comment type="caution">
    <text evidence="9">The sequence shown here is derived from an EMBL/GenBank/DDBJ whole genome shotgun (WGS) entry which is preliminary data.</text>
</comment>
<dbReference type="PROSITE" id="PS50928">
    <property type="entry name" value="ABC_TM1"/>
    <property type="match status" value="1"/>
</dbReference>
<dbReference type="InterPro" id="IPR051393">
    <property type="entry name" value="ABC_transporter_permease"/>
</dbReference>
<comment type="subcellular location">
    <subcellularLocation>
        <location evidence="1 7">Cell membrane</location>
        <topology evidence="1 7">Multi-pass membrane protein</topology>
    </subcellularLocation>
</comment>
<keyword evidence="6 7" id="KW-0472">Membrane</keyword>
<dbReference type="AlphaFoldDB" id="A0AB73T4F5"/>
<organism evidence="9 10">
    <name type="scientific">Murimonas intestini</name>
    <dbReference type="NCBI Taxonomy" id="1337051"/>
    <lineage>
        <taxon>Bacteria</taxon>
        <taxon>Bacillati</taxon>
        <taxon>Bacillota</taxon>
        <taxon>Clostridia</taxon>
        <taxon>Lachnospirales</taxon>
        <taxon>Lachnospiraceae</taxon>
        <taxon>Murimonas</taxon>
    </lineage>
</organism>
<dbReference type="Gene3D" id="1.10.3720.10">
    <property type="entry name" value="MetI-like"/>
    <property type="match status" value="1"/>
</dbReference>
<evidence type="ECO:0000256" key="1">
    <source>
        <dbReference type="ARBA" id="ARBA00004651"/>
    </source>
</evidence>
<evidence type="ECO:0000256" key="3">
    <source>
        <dbReference type="ARBA" id="ARBA00022475"/>
    </source>
</evidence>
<dbReference type="Pfam" id="PF00528">
    <property type="entry name" value="BPD_transp_1"/>
    <property type="match status" value="1"/>
</dbReference>
<evidence type="ECO:0000256" key="6">
    <source>
        <dbReference type="ARBA" id="ARBA00023136"/>
    </source>
</evidence>
<feature type="transmembrane region" description="Helical" evidence="7">
    <location>
        <begin position="105"/>
        <end position="125"/>
    </location>
</feature>
<dbReference type="GO" id="GO:0055085">
    <property type="term" value="P:transmembrane transport"/>
    <property type="evidence" value="ECO:0007669"/>
    <property type="project" value="InterPro"/>
</dbReference>
<keyword evidence="2 7" id="KW-0813">Transport</keyword>
<dbReference type="SUPFAM" id="SSF161098">
    <property type="entry name" value="MetI-like"/>
    <property type="match status" value="1"/>
</dbReference>
<evidence type="ECO:0000256" key="4">
    <source>
        <dbReference type="ARBA" id="ARBA00022692"/>
    </source>
</evidence>
<protein>
    <submittedName>
        <fullName evidence="9">Raffinose/stachyose/melibiose transport system permease protein</fullName>
    </submittedName>
</protein>
<feature type="transmembrane region" description="Helical" evidence="7">
    <location>
        <begin position="9"/>
        <end position="30"/>
    </location>
</feature>
<accession>A0AB73T4F5</accession>
<dbReference type="InterPro" id="IPR000515">
    <property type="entry name" value="MetI-like"/>
</dbReference>
<dbReference type="PANTHER" id="PTHR30193:SF37">
    <property type="entry name" value="INNER MEMBRANE ABC TRANSPORTER PERMEASE PROTEIN YCJO"/>
    <property type="match status" value="1"/>
</dbReference>
<keyword evidence="4 7" id="KW-0812">Transmembrane</keyword>
<evidence type="ECO:0000256" key="5">
    <source>
        <dbReference type="ARBA" id="ARBA00022989"/>
    </source>
</evidence>
<name>A0AB73T4F5_9FIRM</name>
<evidence type="ECO:0000256" key="7">
    <source>
        <dbReference type="RuleBase" id="RU363032"/>
    </source>
</evidence>
<dbReference type="PANTHER" id="PTHR30193">
    <property type="entry name" value="ABC TRANSPORTER PERMEASE PROTEIN"/>
    <property type="match status" value="1"/>
</dbReference>
<gene>
    <name evidence="9" type="ORF">C7383_106106</name>
</gene>
<comment type="similarity">
    <text evidence="7">Belongs to the binding-protein-dependent transport system permease family.</text>
</comment>
<evidence type="ECO:0000259" key="8">
    <source>
        <dbReference type="PROSITE" id="PS50928"/>
    </source>
</evidence>
<dbReference type="RefSeq" id="WP_109626478.1">
    <property type="nucleotide sequence ID" value="NZ_CABJAT010000006.1"/>
</dbReference>
<dbReference type="EMBL" id="QGGY01000006">
    <property type="protein sequence ID" value="PWJ75536.1"/>
    <property type="molecule type" value="Genomic_DNA"/>
</dbReference>
<proteinExistence type="inferred from homology"/>
<keyword evidence="5 7" id="KW-1133">Transmembrane helix</keyword>
<keyword evidence="3" id="KW-1003">Cell membrane</keyword>
<reference evidence="9 10" key="1">
    <citation type="submission" date="2018-05" db="EMBL/GenBank/DDBJ databases">
        <authorList>
            <person name="Goeker M."/>
            <person name="Huntemann M."/>
            <person name="Clum A."/>
            <person name="Pillay M."/>
            <person name="Palaniappan K."/>
            <person name="Varghese N."/>
            <person name="Mikhailova N."/>
            <person name="Stamatis D."/>
            <person name="Reddy T."/>
            <person name="Daum C."/>
            <person name="Shapiro N."/>
            <person name="Ivanova N."/>
            <person name="Kyrpides N."/>
            <person name="Woyke T."/>
        </authorList>
    </citation>
    <scope>NUCLEOTIDE SEQUENCE [LARGE SCALE GENOMIC DNA]</scope>
    <source>
        <strain evidence="9 10">DSM 26524</strain>
    </source>
</reference>
<feature type="transmembrane region" description="Helical" evidence="7">
    <location>
        <begin position="251"/>
        <end position="271"/>
    </location>
</feature>
<keyword evidence="10" id="KW-1185">Reference proteome</keyword>
<evidence type="ECO:0000313" key="10">
    <source>
        <dbReference type="Proteomes" id="UP000245412"/>
    </source>
</evidence>
<feature type="transmembrane region" description="Helical" evidence="7">
    <location>
        <begin position="191"/>
        <end position="211"/>
    </location>
</feature>
<dbReference type="Proteomes" id="UP000245412">
    <property type="component" value="Unassembled WGS sequence"/>
</dbReference>
<dbReference type="GO" id="GO:0005886">
    <property type="term" value="C:plasma membrane"/>
    <property type="evidence" value="ECO:0007669"/>
    <property type="project" value="UniProtKB-SubCell"/>
</dbReference>
<evidence type="ECO:0000313" key="9">
    <source>
        <dbReference type="EMBL" id="PWJ75536.1"/>
    </source>
</evidence>
<feature type="transmembrane region" description="Helical" evidence="7">
    <location>
        <begin position="145"/>
        <end position="170"/>
    </location>
</feature>
<dbReference type="InterPro" id="IPR035906">
    <property type="entry name" value="MetI-like_sf"/>
</dbReference>